<feature type="region of interest" description="Disordered" evidence="1">
    <location>
        <begin position="462"/>
        <end position="492"/>
    </location>
</feature>
<sequence length="492" mass="52308">MDTQIDLDLEIQVSTAVPRVVRGRRSGWAHRGAACEPGPDRPGAVARSRPDRTRCFSTAGILHRGRRVRACPCRAASKKSPTCPKNYFRTPPGNDPGTPSASATDAGSRSPGAATTRPSDSPPTASNRGFPSPRPGSRRPSRPRPATPIRCSPFTAPHRTPTPPHTARPAWRRFAWQPSPTDALAFDGGQSFRCVVNLSRQPIAIAPDATVPARLHRSDRYPLPATGHHPLAAHQPIGPSRDLSVEELGGHRQPSTGPTRNRSEPSPSATPIPPTGPITAWQRLSIFWHTQHLQCGESRVDGVGLATAPCLTTGTLDLDHGPSGTGQRASQADSVAAGAFESDHDAGPGACSAIHARASEKPDALLGMVKVAIVAPFGARAKAAPARVEPPSGLSVTGHVPRYPLPWRSRRPPHREPSRVSAAARTRTRATGTIGPRLSFDAAGMGMIVAFHPQWCRPQRPRRMVCGGSSIGEPADTKQKPRTHEDGSTTAN</sequence>
<feature type="region of interest" description="Disordered" evidence="1">
    <location>
        <begin position="67"/>
        <end position="168"/>
    </location>
</feature>
<feature type="region of interest" description="Disordered" evidence="1">
    <location>
        <begin position="405"/>
        <end position="428"/>
    </location>
</feature>
<feature type="compositionally biased region" description="Polar residues" evidence="1">
    <location>
        <begin position="116"/>
        <end position="127"/>
    </location>
</feature>
<feature type="compositionally biased region" description="Low complexity" evidence="1">
    <location>
        <begin position="419"/>
        <end position="428"/>
    </location>
</feature>
<feature type="compositionally biased region" description="Polar residues" evidence="1">
    <location>
        <begin position="97"/>
        <end position="107"/>
    </location>
</feature>
<organism evidence="2 3">
    <name type="scientific">Rhodococcus opacus</name>
    <name type="common">Nocardia opaca</name>
    <dbReference type="NCBI Taxonomy" id="37919"/>
    <lineage>
        <taxon>Bacteria</taxon>
        <taxon>Bacillati</taxon>
        <taxon>Actinomycetota</taxon>
        <taxon>Actinomycetes</taxon>
        <taxon>Mycobacteriales</taxon>
        <taxon>Nocardiaceae</taxon>
        <taxon>Rhodococcus</taxon>
    </lineage>
</organism>
<reference evidence="2 3" key="1">
    <citation type="submission" date="2014-07" db="EMBL/GenBank/DDBJ databases">
        <authorList>
            <person name="Zhang J.E."/>
            <person name="Yang H."/>
            <person name="Guo J."/>
            <person name="Deng Z."/>
            <person name="Luo H."/>
            <person name="Luo M."/>
            <person name="Zhao B."/>
        </authorList>
    </citation>
    <scope>NUCLEOTIDE SEQUENCE [LARGE SCALE GENOMIC DNA]</scope>
    <source>
        <strain evidence="2 3">1CP</strain>
    </source>
</reference>
<dbReference type="PATRIC" id="fig|37919.13.peg.4452"/>
<feature type="region of interest" description="Disordered" evidence="1">
    <location>
        <begin position="219"/>
        <end position="276"/>
    </location>
</feature>
<evidence type="ECO:0000313" key="3">
    <source>
        <dbReference type="Proteomes" id="UP000186108"/>
    </source>
</evidence>
<accession>A0A1B1K8F7</accession>
<evidence type="ECO:0000313" key="2">
    <source>
        <dbReference type="EMBL" id="ANS28902.1"/>
    </source>
</evidence>
<dbReference type="EMBL" id="CP009111">
    <property type="protein sequence ID" value="ANS28902.1"/>
    <property type="molecule type" value="Genomic_DNA"/>
</dbReference>
<feature type="region of interest" description="Disordered" evidence="1">
    <location>
        <begin position="30"/>
        <end position="49"/>
    </location>
</feature>
<evidence type="ECO:0000256" key="1">
    <source>
        <dbReference type="SAM" id="MobiDB-lite"/>
    </source>
</evidence>
<dbReference type="AlphaFoldDB" id="A0A1B1K8F7"/>
<protein>
    <submittedName>
        <fullName evidence="2">Uncharacterized protein</fullName>
    </submittedName>
</protein>
<feature type="compositionally biased region" description="Basic and acidic residues" evidence="1">
    <location>
        <begin position="475"/>
        <end position="492"/>
    </location>
</feature>
<dbReference type="Proteomes" id="UP000186108">
    <property type="component" value="Chromosome"/>
</dbReference>
<name>A0A1B1K8F7_RHOOP</name>
<proteinExistence type="predicted"/>
<gene>
    <name evidence="2" type="ORF">R1CP_21130</name>
</gene>